<feature type="region of interest" description="Disordered" evidence="1">
    <location>
        <begin position="82"/>
        <end position="109"/>
    </location>
</feature>
<organism evidence="3 8">
    <name type="scientific">Klebsiella pneumoniae</name>
    <dbReference type="NCBI Taxonomy" id="573"/>
    <lineage>
        <taxon>Bacteria</taxon>
        <taxon>Pseudomonadati</taxon>
        <taxon>Pseudomonadota</taxon>
        <taxon>Gammaproteobacteria</taxon>
        <taxon>Enterobacterales</taxon>
        <taxon>Enterobacteriaceae</taxon>
        <taxon>Klebsiella/Raoultella group</taxon>
        <taxon>Klebsiella</taxon>
        <taxon>Klebsiella pneumoniae complex</taxon>
    </lineage>
</organism>
<evidence type="ECO:0000313" key="3">
    <source>
        <dbReference type="EMBL" id="SQC88203.1"/>
    </source>
</evidence>
<proteinExistence type="predicted"/>
<evidence type="ECO:0000313" key="5">
    <source>
        <dbReference type="EMBL" id="STT94514.1"/>
    </source>
</evidence>
<evidence type="ECO:0000313" key="4">
    <source>
        <dbReference type="EMBL" id="STT94069.1"/>
    </source>
</evidence>
<dbReference type="EMBL" id="UGLU01000001">
    <property type="protein sequence ID" value="STU52163.1"/>
    <property type="molecule type" value="Genomic_DNA"/>
</dbReference>
<dbReference type="Proteomes" id="UP000250675">
    <property type="component" value="Unassembled WGS sequence"/>
</dbReference>
<evidence type="ECO:0000313" key="8">
    <source>
        <dbReference type="Proteomes" id="UP000250675"/>
    </source>
</evidence>
<evidence type="ECO:0000313" key="9">
    <source>
        <dbReference type="Proteomes" id="UP000254103"/>
    </source>
</evidence>
<dbReference type="AlphaFoldDB" id="A0A2X3IWB8"/>
<dbReference type="InterPro" id="IPR010382">
    <property type="entry name" value="DUF977"/>
</dbReference>
<evidence type="ECO:0000313" key="2">
    <source>
        <dbReference type="EMBL" id="SQC22668.1"/>
    </source>
</evidence>
<dbReference type="RefSeq" id="WP_074185589.1">
    <property type="nucleotide sequence ID" value="NZ_CP138466.1"/>
</dbReference>
<dbReference type="EMBL" id="UGMN01000004">
    <property type="protein sequence ID" value="STV62290.1"/>
    <property type="molecule type" value="Genomic_DNA"/>
</dbReference>
<feature type="compositionally biased region" description="Polar residues" evidence="1">
    <location>
        <begin position="86"/>
        <end position="97"/>
    </location>
</feature>
<protein>
    <submittedName>
        <fullName evidence="3">Bacterial protein of uncharacterized function (DUF977)</fullName>
    </submittedName>
</protein>
<gene>
    <name evidence="6" type="ORF">NCTC5051_03347</name>
    <name evidence="4" type="ORF">NCTC5052_02491</name>
    <name evidence="5" type="ORF">NCTC5052_02953</name>
    <name evidence="7" type="ORF">NCTC5053_06566</name>
    <name evidence="2" type="ORF">NCTC9645_03064</name>
    <name evidence="3" type="ORF">NCTC9645_06345</name>
</gene>
<dbReference type="EMBL" id="UASO01000004">
    <property type="protein sequence ID" value="SQC22668.1"/>
    <property type="molecule type" value="Genomic_DNA"/>
</dbReference>
<reference evidence="8 9" key="1">
    <citation type="submission" date="2018-06" db="EMBL/GenBank/DDBJ databases">
        <authorList>
            <consortium name="Pathogen Informatics"/>
            <person name="Doyle S."/>
        </authorList>
    </citation>
    <scope>NUCLEOTIDE SEQUENCE [LARGE SCALE GENOMIC DNA]</scope>
    <source>
        <strain evidence="6 10">NCTC5051</strain>
        <strain evidence="4 9">NCTC5052</strain>
        <strain evidence="7 11">NCTC5053</strain>
        <strain evidence="3 8">NCTC9645</strain>
    </source>
</reference>
<dbReference type="EMBL" id="UGLJ01000002">
    <property type="protein sequence ID" value="STT94514.1"/>
    <property type="molecule type" value="Genomic_DNA"/>
</dbReference>
<dbReference type="EMBL" id="UGLJ01000002">
    <property type="protein sequence ID" value="STT94069.1"/>
    <property type="molecule type" value="Genomic_DNA"/>
</dbReference>
<evidence type="ECO:0000313" key="7">
    <source>
        <dbReference type="EMBL" id="STV62290.1"/>
    </source>
</evidence>
<feature type="compositionally biased region" description="Basic and acidic residues" evidence="1">
    <location>
        <begin position="99"/>
        <end position="109"/>
    </location>
</feature>
<evidence type="ECO:0000313" key="10">
    <source>
        <dbReference type="Proteomes" id="UP000254141"/>
    </source>
</evidence>
<evidence type="ECO:0000256" key="1">
    <source>
        <dbReference type="SAM" id="MobiDB-lite"/>
    </source>
</evidence>
<accession>A0A2X3IWB8</accession>
<dbReference type="Pfam" id="PF06163">
    <property type="entry name" value="DUF977"/>
    <property type="match status" value="1"/>
</dbReference>
<evidence type="ECO:0000313" key="11">
    <source>
        <dbReference type="Proteomes" id="UP000254387"/>
    </source>
</evidence>
<sequence>MGNITREKRDSFIKQIIDETRLRGRLTVRDACQMLGMNRDAVQRYFKIAENSGEVYRHGNLGLFPDYRATIKFDLQRYTSKKAAKDNSQGQKLNSASDCLRRTHEVPAP</sequence>
<name>A0A2X3IWB8_KLEPN</name>
<dbReference type="Proteomes" id="UP000254103">
    <property type="component" value="Unassembled WGS sequence"/>
</dbReference>
<evidence type="ECO:0000313" key="6">
    <source>
        <dbReference type="EMBL" id="STU52163.1"/>
    </source>
</evidence>
<dbReference type="Proteomes" id="UP000254141">
    <property type="component" value="Unassembled WGS sequence"/>
</dbReference>
<dbReference type="EMBL" id="UASO01000010">
    <property type="protein sequence ID" value="SQC88203.1"/>
    <property type="molecule type" value="Genomic_DNA"/>
</dbReference>
<dbReference type="Proteomes" id="UP000254387">
    <property type="component" value="Unassembled WGS sequence"/>
</dbReference>